<dbReference type="AlphaFoldDB" id="A0A0D0DJZ0"/>
<dbReference type="HOGENOM" id="CLU_1489465_0_0_1"/>
<reference evidence="3" key="2">
    <citation type="submission" date="2015-01" db="EMBL/GenBank/DDBJ databases">
        <title>Evolutionary Origins and Diversification of the Mycorrhizal Mutualists.</title>
        <authorList>
            <consortium name="DOE Joint Genome Institute"/>
            <consortium name="Mycorrhizal Genomics Consortium"/>
            <person name="Kohler A."/>
            <person name="Kuo A."/>
            <person name="Nagy L.G."/>
            <person name="Floudas D."/>
            <person name="Copeland A."/>
            <person name="Barry K.W."/>
            <person name="Cichocki N."/>
            <person name="Veneault-Fourrey C."/>
            <person name="LaButti K."/>
            <person name="Lindquist E.A."/>
            <person name="Lipzen A."/>
            <person name="Lundell T."/>
            <person name="Morin E."/>
            <person name="Murat C."/>
            <person name="Riley R."/>
            <person name="Ohm R."/>
            <person name="Sun H."/>
            <person name="Tunlid A."/>
            <person name="Henrissat B."/>
            <person name="Grigoriev I.V."/>
            <person name="Hibbett D.S."/>
            <person name="Martin F."/>
        </authorList>
    </citation>
    <scope>NUCLEOTIDE SEQUENCE [LARGE SCALE GENOMIC DNA]</scope>
    <source>
        <strain evidence="3">Ve08.2h10</strain>
    </source>
</reference>
<proteinExistence type="predicted"/>
<organism evidence="2 3">
    <name type="scientific">Paxillus rubicundulus Ve08.2h10</name>
    <dbReference type="NCBI Taxonomy" id="930991"/>
    <lineage>
        <taxon>Eukaryota</taxon>
        <taxon>Fungi</taxon>
        <taxon>Dikarya</taxon>
        <taxon>Basidiomycota</taxon>
        <taxon>Agaricomycotina</taxon>
        <taxon>Agaricomycetes</taxon>
        <taxon>Agaricomycetidae</taxon>
        <taxon>Boletales</taxon>
        <taxon>Paxilineae</taxon>
        <taxon>Paxillaceae</taxon>
        <taxon>Paxillus</taxon>
    </lineage>
</organism>
<feature type="compositionally biased region" description="Basic residues" evidence="1">
    <location>
        <begin position="44"/>
        <end position="56"/>
    </location>
</feature>
<evidence type="ECO:0000256" key="1">
    <source>
        <dbReference type="SAM" id="MobiDB-lite"/>
    </source>
</evidence>
<sequence>MENFFRHLIPGVDMQMNIHLKLSQRQHGIGTLVNDAPKPEGRKEGRRHTWPRGKGQRSKTWSFCRLHIQSSYFFLSIQIHLVRHRLSIRASVRLCCWLSMFFKRFSSTSAWVLPQTIRLILSSVQQPGNKNHVHGRVKSLRPRKDVVIHDSGSTLAAVSPRESKPSRYQLEADLASVSREF</sequence>
<reference evidence="2 3" key="1">
    <citation type="submission" date="2014-04" db="EMBL/GenBank/DDBJ databases">
        <authorList>
            <consortium name="DOE Joint Genome Institute"/>
            <person name="Kuo A."/>
            <person name="Kohler A."/>
            <person name="Jargeat P."/>
            <person name="Nagy L.G."/>
            <person name="Floudas D."/>
            <person name="Copeland A."/>
            <person name="Barry K.W."/>
            <person name="Cichocki N."/>
            <person name="Veneault-Fourrey C."/>
            <person name="LaButti K."/>
            <person name="Lindquist E.A."/>
            <person name="Lipzen A."/>
            <person name="Lundell T."/>
            <person name="Morin E."/>
            <person name="Murat C."/>
            <person name="Sun H."/>
            <person name="Tunlid A."/>
            <person name="Henrissat B."/>
            <person name="Grigoriev I.V."/>
            <person name="Hibbett D.S."/>
            <person name="Martin F."/>
            <person name="Nordberg H.P."/>
            <person name="Cantor M.N."/>
            <person name="Hua S.X."/>
        </authorList>
    </citation>
    <scope>NUCLEOTIDE SEQUENCE [LARGE SCALE GENOMIC DNA]</scope>
    <source>
        <strain evidence="2 3">Ve08.2h10</strain>
    </source>
</reference>
<dbReference type="EMBL" id="KN826575">
    <property type="protein sequence ID" value="KIK78480.1"/>
    <property type="molecule type" value="Genomic_DNA"/>
</dbReference>
<name>A0A0D0DJZ0_9AGAM</name>
<keyword evidence="3" id="KW-1185">Reference proteome</keyword>
<accession>A0A0D0DJZ0</accession>
<gene>
    <name evidence="2" type="ORF">PAXRUDRAFT_323792</name>
</gene>
<dbReference type="Proteomes" id="UP000054538">
    <property type="component" value="Unassembled WGS sequence"/>
</dbReference>
<protein>
    <submittedName>
        <fullName evidence="2">Uncharacterized protein</fullName>
    </submittedName>
</protein>
<dbReference type="InParanoid" id="A0A0D0DJZ0"/>
<feature type="region of interest" description="Disordered" evidence="1">
    <location>
        <begin position="31"/>
        <end position="56"/>
    </location>
</feature>
<evidence type="ECO:0000313" key="3">
    <source>
        <dbReference type="Proteomes" id="UP000054538"/>
    </source>
</evidence>
<evidence type="ECO:0000313" key="2">
    <source>
        <dbReference type="EMBL" id="KIK78480.1"/>
    </source>
</evidence>